<protein>
    <recommendedName>
        <fullName evidence="14">Malectin-like domain-containing protein</fullName>
    </recommendedName>
</protein>
<evidence type="ECO:0000256" key="7">
    <source>
        <dbReference type="ARBA" id="ARBA00022840"/>
    </source>
</evidence>
<proteinExistence type="predicted"/>
<keyword evidence="4 13" id="KW-0812">Transmembrane</keyword>
<dbReference type="InterPro" id="IPR045272">
    <property type="entry name" value="ANXUR1/2-like"/>
</dbReference>
<dbReference type="SUPFAM" id="SSF56112">
    <property type="entry name" value="Protein kinase-like (PK-like)"/>
    <property type="match status" value="1"/>
</dbReference>
<gene>
    <name evidence="15" type="ORF">Fmac_016637</name>
</gene>
<evidence type="ECO:0000256" key="12">
    <source>
        <dbReference type="SAM" id="MobiDB-lite"/>
    </source>
</evidence>
<evidence type="ECO:0000256" key="11">
    <source>
        <dbReference type="PROSITE-ProRule" id="PRU10141"/>
    </source>
</evidence>
<keyword evidence="8 13" id="KW-1133">Transmembrane helix</keyword>
<organism evidence="15 16">
    <name type="scientific">Flemingia macrophylla</name>
    <dbReference type="NCBI Taxonomy" id="520843"/>
    <lineage>
        <taxon>Eukaryota</taxon>
        <taxon>Viridiplantae</taxon>
        <taxon>Streptophyta</taxon>
        <taxon>Embryophyta</taxon>
        <taxon>Tracheophyta</taxon>
        <taxon>Spermatophyta</taxon>
        <taxon>Magnoliopsida</taxon>
        <taxon>eudicotyledons</taxon>
        <taxon>Gunneridae</taxon>
        <taxon>Pentapetalae</taxon>
        <taxon>rosids</taxon>
        <taxon>fabids</taxon>
        <taxon>Fabales</taxon>
        <taxon>Fabaceae</taxon>
        <taxon>Papilionoideae</taxon>
        <taxon>50 kb inversion clade</taxon>
        <taxon>NPAAA clade</taxon>
        <taxon>indigoferoid/millettioid clade</taxon>
        <taxon>Phaseoleae</taxon>
        <taxon>Flemingia</taxon>
    </lineage>
</organism>
<dbReference type="PANTHER" id="PTHR34590:SF15">
    <property type="entry name" value="PROTEIN KINASE DOMAIN-CONTAINING PROTEIN"/>
    <property type="match status" value="1"/>
</dbReference>
<dbReference type="AlphaFoldDB" id="A0ABD1MHZ6"/>
<dbReference type="PANTHER" id="PTHR34590">
    <property type="entry name" value="OS03G0124300 PROTEIN-RELATED"/>
    <property type="match status" value="1"/>
</dbReference>
<keyword evidence="2" id="KW-0418">Kinase</keyword>
<feature type="region of interest" description="Disordered" evidence="12">
    <location>
        <begin position="343"/>
        <end position="365"/>
    </location>
</feature>
<evidence type="ECO:0000256" key="8">
    <source>
        <dbReference type="ARBA" id="ARBA00022989"/>
    </source>
</evidence>
<evidence type="ECO:0000256" key="5">
    <source>
        <dbReference type="ARBA" id="ARBA00022729"/>
    </source>
</evidence>
<dbReference type="GO" id="GO:0005524">
    <property type="term" value="F:ATP binding"/>
    <property type="evidence" value="ECO:0007669"/>
    <property type="project" value="UniProtKB-UniRule"/>
</dbReference>
<comment type="subcellular location">
    <subcellularLocation>
        <location evidence="1">Membrane</location>
        <topology evidence="1">Single-pass type I membrane protein</topology>
    </subcellularLocation>
</comment>
<accession>A0ABD1MHZ6</accession>
<evidence type="ECO:0000256" key="4">
    <source>
        <dbReference type="ARBA" id="ARBA00022692"/>
    </source>
</evidence>
<dbReference type="EMBL" id="JBGMDY010000005">
    <property type="protein sequence ID" value="KAL2335424.1"/>
    <property type="molecule type" value="Genomic_DNA"/>
</dbReference>
<evidence type="ECO:0000313" key="15">
    <source>
        <dbReference type="EMBL" id="KAL2335424.1"/>
    </source>
</evidence>
<sequence>MEHPTIGKERRLTTVKVYPQLYSSWSVLHAWCFLHSPCFVPPQGVNASFTVLSNQFTLLHAFNASLNADAESTQTIFKEYVVNVDTGDRLNLSFIPSQPNSYAFINGIEVLSMPTDLYYTSADDVGFTFVGRTNLFSVESSTALETEYRIKVGGQAISPVNDTGLFRSWVGQDQDYLLTNYTQNNNLPADLSGKMNITVKPDYVAPKELYRTARNMGKNATFNQMNNVTWEFPIDTGFTYMIRLHFCELDPNITNIGDRVFLIYIASQVAEDHADVMKWSQKQHGLAVQRNYAVLIPNNNNQKKVNLSLQMHSYNNSRDSIYNDAFLNGVEIFKISSSNSLAGSNPVPPQTPQTNVPIQKGESSSQTGTTIGIVVGVVFGVVLISFVVFMVVFLRRKRAAATKPTEYNKSKSSGTSKWGPLSFATTKSATTQNSSLPSDLCRHFSLAEIKSATNNFDDVFIVGVGGFGHVYKGYVDGGATPVAIKRLKPGSQQGRTSS</sequence>
<dbReference type="PROSITE" id="PS00107">
    <property type="entry name" value="PROTEIN_KINASE_ATP"/>
    <property type="match status" value="1"/>
</dbReference>
<evidence type="ECO:0000256" key="3">
    <source>
        <dbReference type="ARBA" id="ARBA00022679"/>
    </source>
</evidence>
<dbReference type="Proteomes" id="UP001603857">
    <property type="component" value="Unassembled WGS sequence"/>
</dbReference>
<dbReference type="InterPro" id="IPR017441">
    <property type="entry name" value="Protein_kinase_ATP_BS"/>
</dbReference>
<keyword evidence="7 11" id="KW-0067">ATP-binding</keyword>
<evidence type="ECO:0000256" key="9">
    <source>
        <dbReference type="ARBA" id="ARBA00023136"/>
    </source>
</evidence>
<comment type="caution">
    <text evidence="15">The sequence shown here is derived from an EMBL/GenBank/DDBJ whole genome shotgun (WGS) entry which is preliminary data.</text>
</comment>
<keyword evidence="2" id="KW-0723">Serine/threonine-protein kinase</keyword>
<evidence type="ECO:0000256" key="6">
    <source>
        <dbReference type="ARBA" id="ARBA00022741"/>
    </source>
</evidence>
<feature type="domain" description="Malectin-like" evidence="14">
    <location>
        <begin position="54"/>
        <end position="335"/>
    </location>
</feature>
<keyword evidence="9 13" id="KW-0472">Membrane</keyword>
<keyword evidence="16" id="KW-1185">Reference proteome</keyword>
<dbReference type="InterPro" id="IPR011009">
    <property type="entry name" value="Kinase-like_dom_sf"/>
</dbReference>
<dbReference type="Gene3D" id="3.30.200.20">
    <property type="entry name" value="Phosphorylase Kinase, domain 1"/>
    <property type="match status" value="1"/>
</dbReference>
<evidence type="ECO:0000256" key="10">
    <source>
        <dbReference type="ARBA" id="ARBA00023180"/>
    </source>
</evidence>
<keyword evidence="5" id="KW-0732">Signal</keyword>
<dbReference type="FunFam" id="2.60.120.430:FF:000007">
    <property type="entry name" value="FERONIA receptor-like kinase"/>
    <property type="match status" value="1"/>
</dbReference>
<evidence type="ECO:0000256" key="1">
    <source>
        <dbReference type="ARBA" id="ARBA00004479"/>
    </source>
</evidence>
<dbReference type="GO" id="GO:0016020">
    <property type="term" value="C:membrane"/>
    <property type="evidence" value="ECO:0007669"/>
    <property type="project" value="UniProtKB-SubCell"/>
</dbReference>
<evidence type="ECO:0000313" key="16">
    <source>
        <dbReference type="Proteomes" id="UP001603857"/>
    </source>
</evidence>
<dbReference type="InterPro" id="IPR024788">
    <property type="entry name" value="Malectin-like_Carb-bd_dom"/>
</dbReference>
<keyword evidence="10" id="KW-0325">Glycoprotein</keyword>
<evidence type="ECO:0000259" key="14">
    <source>
        <dbReference type="Pfam" id="PF12819"/>
    </source>
</evidence>
<evidence type="ECO:0000256" key="2">
    <source>
        <dbReference type="ARBA" id="ARBA00022527"/>
    </source>
</evidence>
<reference evidence="15 16" key="1">
    <citation type="submission" date="2024-08" db="EMBL/GenBank/DDBJ databases">
        <title>Insights into the chromosomal genome structure of Flemingia macrophylla.</title>
        <authorList>
            <person name="Ding Y."/>
            <person name="Zhao Y."/>
            <person name="Bi W."/>
            <person name="Wu M."/>
            <person name="Zhao G."/>
            <person name="Gong Y."/>
            <person name="Li W."/>
            <person name="Zhang P."/>
        </authorList>
    </citation>
    <scope>NUCLEOTIDE SEQUENCE [LARGE SCALE GENOMIC DNA]</scope>
    <source>
        <strain evidence="15">DYQJB</strain>
        <tissue evidence="15">Leaf</tissue>
    </source>
</reference>
<dbReference type="Pfam" id="PF12819">
    <property type="entry name" value="Malectin_like"/>
    <property type="match status" value="1"/>
</dbReference>
<dbReference type="GO" id="GO:0004674">
    <property type="term" value="F:protein serine/threonine kinase activity"/>
    <property type="evidence" value="ECO:0007669"/>
    <property type="project" value="UniProtKB-KW"/>
</dbReference>
<feature type="binding site" evidence="11">
    <location>
        <position position="485"/>
    </location>
    <ligand>
        <name>ATP</name>
        <dbReference type="ChEBI" id="CHEBI:30616"/>
    </ligand>
</feature>
<feature type="transmembrane region" description="Helical" evidence="13">
    <location>
        <begin position="371"/>
        <end position="394"/>
    </location>
</feature>
<dbReference type="Gene3D" id="2.60.120.430">
    <property type="entry name" value="Galactose-binding lectin"/>
    <property type="match status" value="1"/>
</dbReference>
<keyword evidence="6 11" id="KW-0547">Nucleotide-binding</keyword>
<keyword evidence="3" id="KW-0808">Transferase</keyword>
<name>A0ABD1MHZ6_9FABA</name>
<evidence type="ECO:0000256" key="13">
    <source>
        <dbReference type="SAM" id="Phobius"/>
    </source>
</evidence>